<dbReference type="Gene3D" id="1.20.1250.20">
    <property type="entry name" value="MFS general substrate transporter like domains"/>
    <property type="match status" value="2"/>
</dbReference>
<evidence type="ECO:0000256" key="3">
    <source>
        <dbReference type="ARBA" id="ARBA00012632"/>
    </source>
</evidence>
<evidence type="ECO:0000256" key="7">
    <source>
        <dbReference type="SAM" id="Phobius"/>
    </source>
</evidence>
<dbReference type="CDD" id="cd07061">
    <property type="entry name" value="HP_HAP_like"/>
    <property type="match status" value="1"/>
</dbReference>
<gene>
    <name evidence="8" type="ORF">GRF29_103g1771350</name>
</gene>
<dbReference type="SUPFAM" id="SSF103473">
    <property type="entry name" value="MFS general substrate transporter"/>
    <property type="match status" value="1"/>
</dbReference>
<dbReference type="PANTHER" id="PTHR23514">
    <property type="entry name" value="BYPASS OF STOP CODON PROTEIN 6"/>
    <property type="match status" value="1"/>
</dbReference>
<comment type="similarity">
    <text evidence="2">Belongs to the histidine acid phosphatase family.</text>
</comment>
<keyword evidence="4 7" id="KW-0812">Transmembrane</keyword>
<dbReference type="Proteomes" id="UP001280581">
    <property type="component" value="Unassembled WGS sequence"/>
</dbReference>
<dbReference type="GO" id="GO:0016158">
    <property type="term" value="F:inositol hexakisphosphate 3-phosphatase activity"/>
    <property type="evidence" value="ECO:0007669"/>
    <property type="project" value="UniProtKB-EC"/>
</dbReference>
<accession>A0AAN6RGS6</accession>
<feature type="transmembrane region" description="Helical" evidence="7">
    <location>
        <begin position="105"/>
        <end position="122"/>
    </location>
</feature>
<feature type="transmembrane region" description="Helical" evidence="7">
    <location>
        <begin position="38"/>
        <end position="61"/>
    </location>
</feature>
<dbReference type="EMBL" id="WVTA01000009">
    <property type="protein sequence ID" value="KAK3207679.1"/>
    <property type="molecule type" value="Genomic_DNA"/>
</dbReference>
<comment type="caution">
    <text evidence="8">The sequence shown here is derived from an EMBL/GenBank/DDBJ whole genome shotgun (WGS) entry which is preliminary data.</text>
</comment>
<dbReference type="InterPro" id="IPR000560">
    <property type="entry name" value="His_Pase_clade-2"/>
</dbReference>
<feature type="transmembrane region" description="Helical" evidence="7">
    <location>
        <begin position="73"/>
        <end position="93"/>
    </location>
</feature>
<evidence type="ECO:0000256" key="1">
    <source>
        <dbReference type="ARBA" id="ARBA00004141"/>
    </source>
</evidence>
<evidence type="ECO:0000256" key="5">
    <source>
        <dbReference type="ARBA" id="ARBA00022989"/>
    </source>
</evidence>
<organism evidence="8 9">
    <name type="scientific">Pseudopithomyces chartarum</name>
    <dbReference type="NCBI Taxonomy" id="1892770"/>
    <lineage>
        <taxon>Eukaryota</taxon>
        <taxon>Fungi</taxon>
        <taxon>Dikarya</taxon>
        <taxon>Ascomycota</taxon>
        <taxon>Pezizomycotina</taxon>
        <taxon>Dothideomycetes</taxon>
        <taxon>Pleosporomycetidae</taxon>
        <taxon>Pleosporales</taxon>
        <taxon>Massarineae</taxon>
        <taxon>Didymosphaeriaceae</taxon>
        <taxon>Pseudopithomyces</taxon>
    </lineage>
</organism>
<dbReference type="InterPro" id="IPR011701">
    <property type="entry name" value="MFS"/>
</dbReference>
<dbReference type="Gene3D" id="3.40.50.1240">
    <property type="entry name" value="Phosphoglycerate mutase-like"/>
    <property type="match status" value="1"/>
</dbReference>
<evidence type="ECO:0000256" key="6">
    <source>
        <dbReference type="ARBA" id="ARBA00023136"/>
    </source>
</evidence>
<keyword evidence="9" id="KW-1185">Reference proteome</keyword>
<feature type="transmembrane region" description="Helical" evidence="7">
    <location>
        <begin position="242"/>
        <end position="265"/>
    </location>
</feature>
<dbReference type="GO" id="GO:0022857">
    <property type="term" value="F:transmembrane transporter activity"/>
    <property type="evidence" value="ECO:0007669"/>
    <property type="project" value="InterPro"/>
</dbReference>
<dbReference type="PANTHER" id="PTHR23514:SF14">
    <property type="entry name" value="MAJOR FACILITATOR SUPERFAMILY (MFS) PROFILE DOMAIN-CONTAINING PROTEIN"/>
    <property type="match status" value="1"/>
</dbReference>
<feature type="transmembrane region" description="Helical" evidence="7">
    <location>
        <begin position="193"/>
        <end position="212"/>
    </location>
</feature>
<keyword evidence="5 7" id="KW-1133">Transmembrane helix</keyword>
<feature type="transmembrane region" description="Helical" evidence="7">
    <location>
        <begin position="128"/>
        <end position="148"/>
    </location>
</feature>
<dbReference type="Pfam" id="PF07690">
    <property type="entry name" value="MFS_1"/>
    <property type="match status" value="1"/>
</dbReference>
<dbReference type="InterPro" id="IPR033379">
    <property type="entry name" value="Acid_Pase_AS"/>
</dbReference>
<evidence type="ECO:0000313" key="9">
    <source>
        <dbReference type="Proteomes" id="UP001280581"/>
    </source>
</evidence>
<dbReference type="InterPro" id="IPR036259">
    <property type="entry name" value="MFS_trans_sf"/>
</dbReference>
<sequence length="788" mass="87397">MSTQTSTAHELENLPPPAADEPVALVQQKWNDPPINKWRIPVTFITFSLVGASDGVYGVLVPPIRENFNLSNTVVSLIFMTPFFGYTIATLIVSKVAMSLGQRGIAIIGSLCHLISFIVMAVHPPHFAAYLIFYIFVGLGNGLLDAAWNAWIGGMANANALMGVLHAFYGLGATISPTIATSMIGAGIGWWKFYWTLVGAAALEFACAAFFWSEDAQQFRLNNPKSESNGKSRTREAITNKVTLMIALFLFVYMGVEVSIGGWIVDFMIHERDGSQASSGYVATGFWAGVTVGRLALGFVNEWLVGSFSMWKMHMYTDGSPVCLERASDNVHTAYEQDPQLAKAAPDPREVALRQAPLTKEETQRHYPDGLRLESVQIFFRHGARTPTSPLFMEAGLPVYWPLCSGDRHMLASIHTNRKDGPHPTTLPWKRVIEKVRSDDGPDRAKENSNLCNHGELTDLGRRSMVQLGQDLRKQYITNLSLLPSVLSNPSTVFFRSSPFPRALESLQHVVWGMFPPDARAPGFGPVKIVQRGERDETLLPNEDFCARFIDLCKEYTKRSSEKWDNSDEMAYVNKLIGKHVPSQPIRIAGVPKIHAIYDGITSTLATDESSGIRLPRGFYDRRLGDIVDALAYEEEFDGYRENRELRAVGIGAMLGDVVERMVAQAELSQVNKGQVSNATQLWLHGSHDSTLGAVMASLDADKDVEGERRWPPYGSVLAIELLKDVRATGDAAKDVRQWPSLSSFHLSDAPILRTPTSRLSQAQKSRLQNYYVRLRYNNRALAIPGCK</sequence>
<evidence type="ECO:0000256" key="4">
    <source>
        <dbReference type="ARBA" id="ARBA00022692"/>
    </source>
</evidence>
<dbReference type="PROSITE" id="PS00778">
    <property type="entry name" value="HIS_ACID_PHOSPHAT_2"/>
    <property type="match status" value="1"/>
</dbReference>
<protein>
    <recommendedName>
        <fullName evidence="3">3-phytase</fullName>
        <ecNumber evidence="3">3.1.3.8</ecNumber>
    </recommendedName>
</protein>
<dbReference type="AlphaFoldDB" id="A0AAN6RGS6"/>
<name>A0AAN6RGS6_9PLEO</name>
<comment type="subcellular location">
    <subcellularLocation>
        <location evidence="1">Membrane</location>
        <topology evidence="1">Multi-pass membrane protein</topology>
    </subcellularLocation>
</comment>
<dbReference type="InterPro" id="IPR051788">
    <property type="entry name" value="MFS_Transporter"/>
</dbReference>
<dbReference type="InterPro" id="IPR029033">
    <property type="entry name" value="His_PPase_superfam"/>
</dbReference>
<keyword evidence="6 7" id="KW-0472">Membrane</keyword>
<dbReference type="Pfam" id="PF00328">
    <property type="entry name" value="His_Phos_2"/>
    <property type="match status" value="1"/>
</dbReference>
<dbReference type="FunFam" id="1.20.1250.20:FF:000308">
    <property type="entry name" value="MFS efflux transporter"/>
    <property type="match status" value="1"/>
</dbReference>
<evidence type="ECO:0000256" key="2">
    <source>
        <dbReference type="ARBA" id="ARBA00005375"/>
    </source>
</evidence>
<reference evidence="8 9" key="1">
    <citation type="submission" date="2021-02" db="EMBL/GenBank/DDBJ databases">
        <title>Genome assembly of Pseudopithomyces chartarum.</title>
        <authorList>
            <person name="Jauregui R."/>
            <person name="Singh J."/>
            <person name="Voisey C."/>
        </authorList>
    </citation>
    <scope>NUCLEOTIDE SEQUENCE [LARGE SCALE GENOMIC DNA]</scope>
    <source>
        <strain evidence="8 9">AGR01</strain>
    </source>
</reference>
<dbReference type="SUPFAM" id="SSF53254">
    <property type="entry name" value="Phosphoglycerate mutase-like"/>
    <property type="match status" value="1"/>
</dbReference>
<evidence type="ECO:0000313" key="8">
    <source>
        <dbReference type="EMBL" id="KAK3207679.1"/>
    </source>
</evidence>
<proteinExistence type="inferred from homology"/>
<feature type="non-terminal residue" evidence="8">
    <location>
        <position position="788"/>
    </location>
</feature>
<feature type="transmembrane region" description="Helical" evidence="7">
    <location>
        <begin position="160"/>
        <end position="187"/>
    </location>
</feature>
<dbReference type="EC" id="3.1.3.8" evidence="3"/>
<dbReference type="GO" id="GO:0016020">
    <property type="term" value="C:membrane"/>
    <property type="evidence" value="ECO:0007669"/>
    <property type="project" value="UniProtKB-SubCell"/>
</dbReference>